<evidence type="ECO:0000313" key="5">
    <source>
        <dbReference type="Proteomes" id="UP001157353"/>
    </source>
</evidence>
<reference evidence="5" key="1">
    <citation type="journal article" date="2019" name="Int. J. Syst. Evol. Microbiol.">
        <title>The Global Catalogue of Microorganisms (GCM) 10K type strain sequencing project: providing services to taxonomists for standard genome sequencing and annotation.</title>
        <authorList>
            <consortium name="The Broad Institute Genomics Platform"/>
            <consortium name="The Broad Institute Genome Sequencing Center for Infectious Disease"/>
            <person name="Wu L."/>
            <person name="Ma J."/>
        </authorList>
    </citation>
    <scope>NUCLEOTIDE SEQUENCE [LARGE SCALE GENOMIC DNA]</scope>
    <source>
        <strain evidence="5">NBRC 103166</strain>
    </source>
</reference>
<keyword evidence="3" id="KW-0732">Signal</keyword>
<comment type="caution">
    <text evidence="4">The sequence shown here is derived from an EMBL/GenBank/DDBJ whole genome shotgun (WGS) entry which is preliminary data.</text>
</comment>
<dbReference type="InterPro" id="IPR050490">
    <property type="entry name" value="Bact_solute-bd_prot1"/>
</dbReference>
<name>A0ABQ6E3H9_9GAMM</name>
<evidence type="ECO:0000256" key="2">
    <source>
        <dbReference type="ARBA" id="ARBA00008520"/>
    </source>
</evidence>
<feature type="signal peptide" evidence="3">
    <location>
        <begin position="1"/>
        <end position="24"/>
    </location>
</feature>
<proteinExistence type="inferred from homology"/>
<dbReference type="Gene3D" id="3.40.190.10">
    <property type="entry name" value="Periplasmic binding protein-like II"/>
    <property type="match status" value="1"/>
</dbReference>
<dbReference type="EMBL" id="BSPQ01000015">
    <property type="protein sequence ID" value="GLS91755.1"/>
    <property type="molecule type" value="Genomic_DNA"/>
</dbReference>
<organism evidence="4 5">
    <name type="scientific">Psychromonas marina</name>
    <dbReference type="NCBI Taxonomy" id="88364"/>
    <lineage>
        <taxon>Bacteria</taxon>
        <taxon>Pseudomonadati</taxon>
        <taxon>Pseudomonadota</taxon>
        <taxon>Gammaproteobacteria</taxon>
        <taxon>Alteromonadales</taxon>
        <taxon>Psychromonadaceae</taxon>
        <taxon>Psychromonas</taxon>
    </lineage>
</organism>
<dbReference type="SUPFAM" id="SSF53850">
    <property type="entry name" value="Periplasmic binding protein-like II"/>
    <property type="match status" value="1"/>
</dbReference>
<feature type="chain" id="PRO_5046458075" evidence="3">
    <location>
        <begin position="25"/>
        <end position="418"/>
    </location>
</feature>
<dbReference type="InterPro" id="IPR006059">
    <property type="entry name" value="SBP"/>
</dbReference>
<protein>
    <submittedName>
        <fullName evidence="4">Sugar ABC transporter substrate-binding protein</fullName>
    </submittedName>
</protein>
<evidence type="ECO:0000313" key="4">
    <source>
        <dbReference type="EMBL" id="GLS91755.1"/>
    </source>
</evidence>
<dbReference type="PANTHER" id="PTHR43649">
    <property type="entry name" value="ARABINOSE-BINDING PROTEIN-RELATED"/>
    <property type="match status" value="1"/>
</dbReference>
<accession>A0ABQ6E3H9</accession>
<evidence type="ECO:0000256" key="3">
    <source>
        <dbReference type="SAM" id="SignalP"/>
    </source>
</evidence>
<gene>
    <name evidence="4" type="ORF">GCM10007916_28250</name>
</gene>
<keyword evidence="5" id="KW-1185">Reference proteome</keyword>
<sequence length="418" mass="46005">MITFKKTAVSSLLCTALLSNAAYAEQVEITVSSFPNFNQVAEAAVPLFEAKYPNIKVKIISMAYGDHHNAMTTALATGASLPDVMSVEASYIGRFAQSGGLESLNKAPYNSGEFTDQITPFTLPQATSSNGELRAIPADIGPGALFYRQDTLKEAGVTQADLIKDWDSFIEAGVKIKAKTGNYLLANAVDIKDIYIRANLKNGEGIYFDKDHNILVNSPRFKEAFRLAKAARVAGIDARVGAWSAEWTEGLKRGTISSQMMGAWLGGHLEDWIAPDSTGLWRSSQLPNEAFASWGGSFYAIPVKAKHKPEAWEFIKFMTTTKEIQLLGMKEVNAFPSLISAQDDPFFNEEIAYLGGQKARIEWKASSAKIPTVVMDRYDESARQIINDALEQVLEKDADIDTVLAEAEKQIKRKARRR</sequence>
<comment type="subcellular location">
    <subcellularLocation>
        <location evidence="1">Periplasm</location>
    </subcellularLocation>
</comment>
<evidence type="ECO:0000256" key="1">
    <source>
        <dbReference type="ARBA" id="ARBA00004418"/>
    </source>
</evidence>
<dbReference type="Pfam" id="PF13416">
    <property type="entry name" value="SBP_bac_8"/>
    <property type="match status" value="1"/>
</dbReference>
<dbReference type="RefSeq" id="WP_284204868.1">
    <property type="nucleotide sequence ID" value="NZ_BSPQ01000015.1"/>
</dbReference>
<dbReference type="PANTHER" id="PTHR43649:SF32">
    <property type="entry name" value="SUGAR BINDING SECRETED PROTEIN"/>
    <property type="match status" value="1"/>
</dbReference>
<comment type="similarity">
    <text evidence="2">Belongs to the bacterial solute-binding protein 1 family.</text>
</comment>
<dbReference type="Proteomes" id="UP001157353">
    <property type="component" value="Unassembled WGS sequence"/>
</dbReference>